<proteinExistence type="predicted"/>
<dbReference type="RefSeq" id="WP_201427857.1">
    <property type="nucleotide sequence ID" value="NZ_JAEQMG010000110.1"/>
</dbReference>
<dbReference type="InterPro" id="IPR007712">
    <property type="entry name" value="RelE/ParE_toxin"/>
</dbReference>
<organism evidence="2 3">
    <name type="scientific">Ruminococcus difficilis</name>
    <dbReference type="NCBI Taxonomy" id="2763069"/>
    <lineage>
        <taxon>Bacteria</taxon>
        <taxon>Bacillati</taxon>
        <taxon>Bacillota</taxon>
        <taxon>Clostridia</taxon>
        <taxon>Eubacteriales</taxon>
        <taxon>Oscillospiraceae</taxon>
        <taxon>Ruminococcus</taxon>
    </lineage>
</organism>
<name>A0A934WSE7_9FIRM</name>
<reference evidence="2" key="1">
    <citation type="submission" date="2021-01" db="EMBL/GenBank/DDBJ databases">
        <title>Genome public.</title>
        <authorList>
            <person name="Liu C."/>
            <person name="Sun Q."/>
        </authorList>
    </citation>
    <scope>NUCLEOTIDE SEQUENCE</scope>
    <source>
        <strain evidence="2">M6</strain>
    </source>
</reference>
<gene>
    <name evidence="2" type="ORF">JKK62_10480</name>
</gene>
<accession>A0A934WSE7</accession>
<comment type="caution">
    <text evidence="2">The sequence shown here is derived from an EMBL/GenBank/DDBJ whole genome shotgun (WGS) entry which is preliminary data.</text>
</comment>
<dbReference type="Pfam" id="PF05016">
    <property type="entry name" value="ParE_toxin"/>
    <property type="match status" value="1"/>
</dbReference>
<evidence type="ECO:0000313" key="3">
    <source>
        <dbReference type="Proteomes" id="UP000633365"/>
    </source>
</evidence>
<dbReference type="NCBIfam" id="TIGR02385">
    <property type="entry name" value="RelE_StbE"/>
    <property type="match status" value="1"/>
</dbReference>
<dbReference type="AlphaFoldDB" id="A0A934WSE7"/>
<sequence length="103" mass="11903">MILRYTPRARQDLHEIKNYVKNELANPQAAARIVERLLKGCSNLKSNPYLGLDLSSKIGQKTDLRYLILSNYIAIYRVDKNSVSVIRIMDGRTDYLLYLLSEI</sequence>
<dbReference type="Gene3D" id="3.30.2310.20">
    <property type="entry name" value="RelE-like"/>
    <property type="match status" value="1"/>
</dbReference>
<dbReference type="InterPro" id="IPR035093">
    <property type="entry name" value="RelE/ParE_toxin_dom_sf"/>
</dbReference>
<evidence type="ECO:0000313" key="2">
    <source>
        <dbReference type="EMBL" id="MBK6089061.1"/>
    </source>
</evidence>
<evidence type="ECO:0000256" key="1">
    <source>
        <dbReference type="ARBA" id="ARBA00022649"/>
    </source>
</evidence>
<protein>
    <submittedName>
        <fullName evidence="2">Type II toxin-antitoxin system RelE/ParE family toxin</fullName>
    </submittedName>
</protein>
<dbReference type="EMBL" id="JAEQMG010000110">
    <property type="protein sequence ID" value="MBK6089061.1"/>
    <property type="molecule type" value="Genomic_DNA"/>
</dbReference>
<keyword evidence="3" id="KW-1185">Reference proteome</keyword>
<keyword evidence="1" id="KW-1277">Toxin-antitoxin system</keyword>
<dbReference type="Proteomes" id="UP000633365">
    <property type="component" value="Unassembled WGS sequence"/>
</dbReference>